<comment type="caution">
    <text evidence="3">The sequence shown here is derived from an EMBL/GenBank/DDBJ whole genome shotgun (WGS) entry which is preliminary data.</text>
</comment>
<dbReference type="InterPro" id="IPR056451">
    <property type="entry name" value="Znf_Tbcl_Rhp7"/>
</dbReference>
<name>A0ABQ8N9C9_PYRGI</name>
<accession>A0ABQ8N9C9</accession>
<feature type="region of interest" description="Disordered" evidence="1">
    <location>
        <begin position="57"/>
        <end position="96"/>
    </location>
</feature>
<evidence type="ECO:0000259" key="2">
    <source>
        <dbReference type="Pfam" id="PF23550"/>
    </source>
</evidence>
<evidence type="ECO:0000313" key="3">
    <source>
        <dbReference type="EMBL" id="KAI6293406.1"/>
    </source>
</evidence>
<dbReference type="SMART" id="SM00367">
    <property type="entry name" value="LRR_CC"/>
    <property type="match status" value="4"/>
</dbReference>
<evidence type="ECO:0000313" key="4">
    <source>
        <dbReference type="Proteomes" id="UP001059893"/>
    </source>
</evidence>
<dbReference type="PANTHER" id="PTHR13318">
    <property type="entry name" value="PARTNER OF PAIRED, ISOFORM B-RELATED"/>
    <property type="match status" value="1"/>
</dbReference>
<dbReference type="Proteomes" id="UP001059893">
    <property type="component" value="Unassembled WGS sequence"/>
</dbReference>
<sequence length="635" mass="70056">MMSRFNRQNGRDTEPRAPRNQRIAGPTSALTDYLAANNISAADIALNHSRRQQAALTEAVAAEAASNRPRSTNRNGSSQRTSTSGPSNQSGNLPGALTNASSVAALADGVNPTIYKKKLTKAEAKAIEHYKTTDDFANAKQYYQGNVEDEDQLARMFYFTAKKAVGQFENCANCGKRFTVTAYSSADPDGGLLCTACGKELAKEAPKKRKQAASGGPIGKRRAAQSRVLDGTGSIGVKSLVEICIQHLSKNIELADDLGVLPEHVVDRISRILAKRRKFNSEVLPLFLQPGTRALRIYDSANLSSQDMISIFQVIPDLKILQLRNAIQFKNEVMSYLLDRPTKLEVLSLHGCNLITTELWERFFVEKGQNLHTLQVYRCGDYFTDTLVAKAVEHCPNLKRLKLQENLNVTYASLESLQSLSKLEHLSLKLWNQDIPNPALVSLIDALGSKLQTLSLKLVEDANDTVLQAIHRNCKSLSKLRITGSKAFTDDALMRLFTNWANPPLRFVSFENCRSMTHGENLEEVGLCDKGFGALMAHSGRKIQHINVESCRHISAAAFLAAFDQDKTYPDLETIEISFCENVTDFIVGSIFRSCPALKWIKVFGCMKVKDVLVPRGRILIGVPTAAGMQIEGYA</sequence>
<proteinExistence type="predicted"/>
<keyword evidence="4" id="KW-1185">Reference proteome</keyword>
<evidence type="ECO:0000256" key="1">
    <source>
        <dbReference type="SAM" id="MobiDB-lite"/>
    </source>
</evidence>
<feature type="domain" description="DNA repair protein rhp7 treble clef" evidence="2">
    <location>
        <begin position="165"/>
        <end position="203"/>
    </location>
</feature>
<feature type="region of interest" description="Disordered" evidence="1">
    <location>
        <begin position="206"/>
        <end position="225"/>
    </location>
</feature>
<protein>
    <recommendedName>
        <fullName evidence="2">DNA repair protein rhp7 treble clef domain-containing protein</fullName>
    </recommendedName>
</protein>
<reference evidence="3" key="1">
    <citation type="submission" date="2021-01" db="EMBL/GenBank/DDBJ databases">
        <title>Deciphering the adaptive evolutionary patterns associated with biogeogrpahic diversity in the finger millet blast pathogen Magnaporthe oryzae in Eastern Africa.</title>
        <authorList>
            <person name="Onyema G."/>
            <person name="Shittu T.A."/>
            <person name="Dodsworth S."/>
            <person name="Devilliers S."/>
            <person name="Muthumeenakshi S."/>
            <person name="Sreenivasaprasad S."/>
        </authorList>
    </citation>
    <scope>NUCLEOTIDE SEQUENCE</scope>
    <source>
        <strain evidence="3">D15/s37</strain>
    </source>
</reference>
<dbReference type="EMBL" id="JABSND010000245">
    <property type="protein sequence ID" value="KAI6293406.1"/>
    <property type="molecule type" value="Genomic_DNA"/>
</dbReference>
<feature type="compositionally biased region" description="Polar residues" evidence="1">
    <location>
        <begin position="68"/>
        <end position="96"/>
    </location>
</feature>
<dbReference type="Gene3D" id="3.80.10.10">
    <property type="entry name" value="Ribonuclease Inhibitor"/>
    <property type="match status" value="2"/>
</dbReference>
<dbReference type="SUPFAM" id="SSF52047">
    <property type="entry name" value="RNI-like"/>
    <property type="match status" value="1"/>
</dbReference>
<organism evidence="3 4">
    <name type="scientific">Pyricularia grisea</name>
    <name type="common">Crabgrass-specific blast fungus</name>
    <name type="synonym">Magnaporthe grisea</name>
    <dbReference type="NCBI Taxonomy" id="148305"/>
    <lineage>
        <taxon>Eukaryota</taxon>
        <taxon>Fungi</taxon>
        <taxon>Dikarya</taxon>
        <taxon>Ascomycota</taxon>
        <taxon>Pezizomycotina</taxon>
        <taxon>Sordariomycetes</taxon>
        <taxon>Sordariomycetidae</taxon>
        <taxon>Magnaporthales</taxon>
        <taxon>Pyriculariaceae</taxon>
        <taxon>Pyricularia</taxon>
    </lineage>
</organism>
<gene>
    <name evidence="3" type="ORF">MCOR33_009162</name>
</gene>
<dbReference type="InterPro" id="IPR006553">
    <property type="entry name" value="Leu-rich_rpt_Cys-con_subtyp"/>
</dbReference>
<dbReference type="PANTHER" id="PTHR13318:SF234">
    <property type="entry name" value="RNI-LIKE PROTEIN"/>
    <property type="match status" value="1"/>
</dbReference>
<dbReference type="InterPro" id="IPR032675">
    <property type="entry name" value="LRR_dom_sf"/>
</dbReference>
<dbReference type="Pfam" id="PF23550">
    <property type="entry name" value="zf_Tbcl_Rhp7"/>
    <property type="match status" value="1"/>
</dbReference>
<feature type="region of interest" description="Disordered" evidence="1">
    <location>
        <begin position="1"/>
        <end position="26"/>
    </location>
</feature>